<proteinExistence type="predicted"/>
<dbReference type="NCBIfam" id="TIGR01445">
    <property type="entry name" value="intein_Nterm"/>
    <property type="match status" value="1"/>
</dbReference>
<dbReference type="InterPro" id="IPR006142">
    <property type="entry name" value="INTEIN"/>
</dbReference>
<dbReference type="AlphaFoldDB" id="A0ABD5VZY6"/>
<dbReference type="EMBL" id="JBHSZI010000001">
    <property type="protein sequence ID" value="MFC7057506.1"/>
    <property type="molecule type" value="Genomic_DNA"/>
</dbReference>
<evidence type="ECO:0000259" key="4">
    <source>
        <dbReference type="PROSITE" id="PS50819"/>
    </source>
</evidence>
<dbReference type="Gene3D" id="2.170.16.10">
    <property type="entry name" value="Hedgehog/Intein (Hint) domain"/>
    <property type="match status" value="1"/>
</dbReference>
<sequence length="517" mass="57495">MSLIRWSFTTQKTRAQCTKRAEQQSYHPETEVLLSDGRRVSIGEFVDEHMEENPGSVVDGIDCEILPVDDVGVHTVDLETNTTKKTDIDRVSRHEAPSEFIRIEFSNGREVTVTPEHPMFVASDGEQRPFGNAGNKTVEARNVEEGTFVPAPRKLPNSAAAVELSSESHIGKEKDVRLPETLSSELGEILGFLTAEGHSYAGSAHEIGFSNQDERLLNRMDRLMNSVFGMESTDTTNAAGTVTKRWVSTKLYRWFESNFPEIMETARKKRIPSAVLGASEEIIRRFLVGAFAGDGGVESEAMAFSTASDGLARDYADALSKIGVASRIHHDTAEDSWKTYVMGDSTARFVENVVEPADERHEKATTFAERSNETPRHHDVLPTGAARELRELRRVLGLSLTGKYRPNLDNGYGVQIETVEQELDRLRERLRAVRTALDDAETLGEVRSAIGWSGRQLADRLDDVTTSSIHYAEEGGYDVERRQTLPVALVRRSVTHLRQPTTGLVHSLNRRNCGITA</sequence>
<dbReference type="PROSITE" id="PS50817">
    <property type="entry name" value="INTEIN_N_TER"/>
    <property type="match status" value="1"/>
</dbReference>
<keyword evidence="2" id="KW-0651">Protein splicing</keyword>
<organism evidence="5 6">
    <name type="scientific">Halovenus salina</name>
    <dbReference type="NCBI Taxonomy" id="1510225"/>
    <lineage>
        <taxon>Archaea</taxon>
        <taxon>Methanobacteriati</taxon>
        <taxon>Methanobacteriota</taxon>
        <taxon>Stenosarchaea group</taxon>
        <taxon>Halobacteria</taxon>
        <taxon>Halobacteriales</taxon>
        <taxon>Haloarculaceae</taxon>
        <taxon>Halovenus</taxon>
    </lineage>
</organism>
<dbReference type="InterPro" id="IPR027434">
    <property type="entry name" value="Homing_endonucl"/>
</dbReference>
<keyword evidence="5" id="KW-0255">Endonuclease</keyword>
<dbReference type="InterPro" id="IPR006141">
    <property type="entry name" value="Intein_N"/>
</dbReference>
<evidence type="ECO:0000256" key="2">
    <source>
        <dbReference type="ARBA" id="ARBA00023000"/>
    </source>
</evidence>
<dbReference type="SUPFAM" id="SSF51294">
    <property type="entry name" value="Hedgehog/intein (Hint) domain"/>
    <property type="match status" value="1"/>
</dbReference>
<evidence type="ECO:0000256" key="1">
    <source>
        <dbReference type="ARBA" id="ARBA00022813"/>
    </source>
</evidence>
<comment type="caution">
    <text evidence="5">The sequence shown here is derived from an EMBL/GenBank/DDBJ whole genome shotgun (WGS) entry which is preliminary data.</text>
</comment>
<keyword evidence="1" id="KW-0068">Autocatalytic cleavage</keyword>
<dbReference type="PRINTS" id="PR00379">
    <property type="entry name" value="INTEIN"/>
</dbReference>
<accession>A0ABD5VZY6</accession>
<gene>
    <name evidence="5" type="ORF">ACFQQG_04115</name>
</gene>
<name>A0ABD5VZY6_9EURY</name>
<dbReference type="InterPro" id="IPR036844">
    <property type="entry name" value="Hint_dom_sf"/>
</dbReference>
<dbReference type="PROSITE" id="PS50819">
    <property type="entry name" value="INTEIN_ENDONUCLEASE"/>
    <property type="match status" value="1"/>
</dbReference>
<evidence type="ECO:0000313" key="6">
    <source>
        <dbReference type="Proteomes" id="UP001596445"/>
    </source>
</evidence>
<feature type="coiled-coil region" evidence="3">
    <location>
        <begin position="416"/>
        <end position="443"/>
    </location>
</feature>
<keyword evidence="3" id="KW-0175">Coiled coil</keyword>
<dbReference type="CDD" id="cd00081">
    <property type="entry name" value="Hint"/>
    <property type="match status" value="1"/>
</dbReference>
<evidence type="ECO:0000313" key="5">
    <source>
        <dbReference type="EMBL" id="MFC7057506.1"/>
    </source>
</evidence>
<dbReference type="Gene3D" id="3.10.28.10">
    <property type="entry name" value="Homing endonucleases"/>
    <property type="match status" value="1"/>
</dbReference>
<dbReference type="Pfam" id="PF14528">
    <property type="entry name" value="LAGLIDADG_3"/>
    <property type="match status" value="1"/>
</dbReference>
<protein>
    <submittedName>
        <fullName evidence="5">LAGLIDADG family homing endonuclease</fullName>
    </submittedName>
</protein>
<reference evidence="5 6" key="1">
    <citation type="journal article" date="2019" name="Int. J. Syst. Evol. Microbiol.">
        <title>The Global Catalogue of Microorganisms (GCM) 10K type strain sequencing project: providing services to taxonomists for standard genome sequencing and annotation.</title>
        <authorList>
            <consortium name="The Broad Institute Genomics Platform"/>
            <consortium name="The Broad Institute Genome Sequencing Center for Infectious Disease"/>
            <person name="Wu L."/>
            <person name="Ma J."/>
        </authorList>
    </citation>
    <scope>NUCLEOTIDE SEQUENCE [LARGE SCALE GENOMIC DNA]</scope>
    <source>
        <strain evidence="5 6">JCM 30072</strain>
    </source>
</reference>
<dbReference type="Proteomes" id="UP001596445">
    <property type="component" value="Unassembled WGS sequence"/>
</dbReference>
<dbReference type="InterPro" id="IPR004860">
    <property type="entry name" value="LAGLIDADG_dom"/>
</dbReference>
<keyword evidence="5" id="KW-0540">Nuclease</keyword>
<feature type="domain" description="DOD-type homing endonuclease" evidence="4">
    <location>
        <begin position="189"/>
        <end position="324"/>
    </location>
</feature>
<dbReference type="InterPro" id="IPR003587">
    <property type="entry name" value="Hint_dom_N"/>
</dbReference>
<dbReference type="SUPFAM" id="SSF55608">
    <property type="entry name" value="Homing endonucleases"/>
    <property type="match status" value="1"/>
</dbReference>
<evidence type="ECO:0000256" key="3">
    <source>
        <dbReference type="SAM" id="Coils"/>
    </source>
</evidence>
<dbReference type="InterPro" id="IPR004042">
    <property type="entry name" value="Intein_endonuc_central"/>
</dbReference>
<dbReference type="SMART" id="SM00306">
    <property type="entry name" value="HintN"/>
    <property type="match status" value="1"/>
</dbReference>
<keyword evidence="5" id="KW-0378">Hydrolase</keyword>
<keyword evidence="6" id="KW-1185">Reference proteome</keyword>
<dbReference type="GO" id="GO:0004519">
    <property type="term" value="F:endonuclease activity"/>
    <property type="evidence" value="ECO:0007669"/>
    <property type="project" value="UniProtKB-KW"/>
</dbReference>